<protein>
    <submittedName>
        <fullName evidence="1">Uncharacterized protein</fullName>
    </submittedName>
</protein>
<accession>A0ACB7T4E5</accession>
<comment type="caution">
    <text evidence="1">The sequence shown here is derived from an EMBL/GenBank/DDBJ whole genome shotgun (WGS) entry which is preliminary data.</text>
</comment>
<reference evidence="1" key="1">
    <citation type="submission" date="2020-05" db="EMBL/GenBank/DDBJ databases">
        <title>Large-scale comparative analyses of tick genomes elucidate their genetic diversity and vector capacities.</title>
        <authorList>
            <person name="Jia N."/>
            <person name="Wang J."/>
            <person name="Shi W."/>
            <person name="Du L."/>
            <person name="Sun Y."/>
            <person name="Zhan W."/>
            <person name="Jiang J."/>
            <person name="Wang Q."/>
            <person name="Zhang B."/>
            <person name="Ji P."/>
            <person name="Sakyi L.B."/>
            <person name="Cui X."/>
            <person name="Yuan T."/>
            <person name="Jiang B."/>
            <person name="Yang W."/>
            <person name="Lam T.T.-Y."/>
            <person name="Chang Q."/>
            <person name="Ding S."/>
            <person name="Wang X."/>
            <person name="Zhu J."/>
            <person name="Ruan X."/>
            <person name="Zhao L."/>
            <person name="Wei J."/>
            <person name="Que T."/>
            <person name="Du C."/>
            <person name="Cheng J."/>
            <person name="Dai P."/>
            <person name="Han X."/>
            <person name="Huang E."/>
            <person name="Gao Y."/>
            <person name="Liu J."/>
            <person name="Shao H."/>
            <person name="Ye R."/>
            <person name="Li L."/>
            <person name="Wei W."/>
            <person name="Wang X."/>
            <person name="Wang C."/>
            <person name="Yang T."/>
            <person name="Huo Q."/>
            <person name="Li W."/>
            <person name="Guo W."/>
            <person name="Chen H."/>
            <person name="Zhou L."/>
            <person name="Ni X."/>
            <person name="Tian J."/>
            <person name="Zhou Y."/>
            <person name="Sheng Y."/>
            <person name="Liu T."/>
            <person name="Pan Y."/>
            <person name="Xia L."/>
            <person name="Li J."/>
            <person name="Zhao F."/>
            <person name="Cao W."/>
        </authorList>
    </citation>
    <scope>NUCLEOTIDE SEQUENCE</scope>
    <source>
        <strain evidence="1">Hyas-2018</strain>
    </source>
</reference>
<evidence type="ECO:0000313" key="2">
    <source>
        <dbReference type="Proteomes" id="UP000821845"/>
    </source>
</evidence>
<name>A0ACB7T4E5_HYAAI</name>
<dbReference type="Proteomes" id="UP000821845">
    <property type="component" value="Chromosome 11"/>
</dbReference>
<evidence type="ECO:0000313" key="1">
    <source>
        <dbReference type="EMBL" id="KAH6941126.1"/>
    </source>
</evidence>
<keyword evidence="2" id="KW-1185">Reference proteome</keyword>
<sequence length="852" mass="95058">MKERPSYAYSEKLMKRMGWEEGKGLGKNEDGAPDFIRVKKKVNTKGIGFNGVDDRWIEHQEAFDSLLSNLNDGKPAANEDKLISVEERALKLGGRVHYSKFLRGKDLSKKKEEDLNAIVVKRRKKKDSETVQEVDVPSHEDLSGVKTHTSSMSYQEYFAQRMKASKRRKGLNEDGEAQACDHSSDAINCSGDEHSGMTSGKKHKTYEKNVLAQDDWTCNADENVFGAGIPPNGTSTKDACSMEDSYVEAKKKSKKSKHKPFDHAEIHLSNTGAERRDDRLKDAAEVVAMPKEHYWEEGVSERRKKRRHTDDVEQTLHEATESHTEFYPADSVPQRVKKGSKRKCCDGGEDKGFETAASTKKKKKPNHQSAHNAEEDQPETESKAAAVNFKDRAAGVESSVPPSELCFQEEVQKKAKKKKLKGSSLALDEMGELKVKLESVNDTAKRCSSLPHTSSLATGQSGTVLKQAGKLKGNMNCDLTDQADEQIERGDHMKDVKDKSTASATNTGNFEPRRPERKREGKERKAADELDVKAKARKGSSELQEVQVALKKYKQESEYTESFEVETKKDYKQKKQTVASPPEKLDSEQEVKEAKTQISTKTKGKPKQKVMPDKSNLKQENVAPNSQANKVSRGKKEVISKGPTPEQEYRPEVKAKKVSKQKQTEEAKSSTAIPKQQGNQKGKGKSQPKQNRDHMEEAPVETKKLPKQNKKKVMPVKTNPQQKAKRHAMGKGQPKRGEEDAKKPEGATAKSLATKPAISSTKPRAKTHAQAASKFVAKKLVKLRQGVRNNARRCTLKPEMQIPEATHPTRLPGHCQRYAANTADVELQDAELGLISGTWNDVDRTSTLLLCE</sequence>
<organism evidence="1 2">
    <name type="scientific">Hyalomma asiaticum</name>
    <name type="common">Tick</name>
    <dbReference type="NCBI Taxonomy" id="266040"/>
    <lineage>
        <taxon>Eukaryota</taxon>
        <taxon>Metazoa</taxon>
        <taxon>Ecdysozoa</taxon>
        <taxon>Arthropoda</taxon>
        <taxon>Chelicerata</taxon>
        <taxon>Arachnida</taxon>
        <taxon>Acari</taxon>
        <taxon>Parasitiformes</taxon>
        <taxon>Ixodida</taxon>
        <taxon>Ixodoidea</taxon>
        <taxon>Ixodidae</taxon>
        <taxon>Hyalomminae</taxon>
        <taxon>Hyalomma</taxon>
    </lineage>
</organism>
<dbReference type="EMBL" id="CM023491">
    <property type="protein sequence ID" value="KAH6941126.1"/>
    <property type="molecule type" value="Genomic_DNA"/>
</dbReference>
<gene>
    <name evidence="1" type="ORF">HPB50_014289</name>
</gene>
<proteinExistence type="predicted"/>